<comment type="similarity">
    <text evidence="3">Belongs to the DNA mismatch repair MutS family.</text>
</comment>
<keyword evidence="9" id="KW-0469">Meiosis</keyword>
<keyword evidence="8" id="KW-0539">Nucleus</keyword>
<reference evidence="15" key="1">
    <citation type="journal article" date="2015" name="Genome Announc.">
        <title>Genome sequence of the AIDS-associated pathogen Penicillium marneffei (ATCC18224) and its near taxonomic relative Talaromyces stipitatus (ATCC10500).</title>
        <authorList>
            <person name="Nierman W.C."/>
            <person name="Fedorova-Abrams N.D."/>
            <person name="Andrianopoulos A."/>
        </authorList>
    </citation>
    <scope>NUCLEOTIDE SEQUENCE [LARGE SCALE GENOMIC DNA]</scope>
    <source>
        <strain evidence="15">ATCC 18224 / CBS 334.59 / QM 7333</strain>
    </source>
</reference>
<keyword evidence="7" id="KW-0238">DNA-binding</keyword>
<evidence type="ECO:0000256" key="6">
    <source>
        <dbReference type="ARBA" id="ARBA00022840"/>
    </source>
</evidence>
<evidence type="ECO:0000256" key="12">
    <source>
        <dbReference type="SAM" id="MobiDB-lite"/>
    </source>
</evidence>
<evidence type="ECO:0000256" key="9">
    <source>
        <dbReference type="ARBA" id="ARBA00023254"/>
    </source>
</evidence>
<dbReference type="Gene3D" id="1.10.1420.10">
    <property type="match status" value="1"/>
</dbReference>
<evidence type="ECO:0000256" key="7">
    <source>
        <dbReference type="ARBA" id="ARBA00023125"/>
    </source>
</evidence>
<dbReference type="PANTHER" id="PTHR11361">
    <property type="entry name" value="DNA MISMATCH REPAIR PROTEIN MUTS FAMILY MEMBER"/>
    <property type="match status" value="1"/>
</dbReference>
<dbReference type="SMART" id="SM00533">
    <property type="entry name" value="MUTSd"/>
    <property type="match status" value="1"/>
</dbReference>
<feature type="region of interest" description="Disordered" evidence="12">
    <location>
        <begin position="1"/>
        <end position="24"/>
    </location>
</feature>
<evidence type="ECO:0000313" key="14">
    <source>
        <dbReference type="EMBL" id="EEA20453.1"/>
    </source>
</evidence>
<dbReference type="GO" id="GO:0005634">
    <property type="term" value="C:nucleus"/>
    <property type="evidence" value="ECO:0007669"/>
    <property type="project" value="UniProtKB-SubCell"/>
</dbReference>
<dbReference type="InterPro" id="IPR007696">
    <property type="entry name" value="DNA_mismatch_repair_MutS_core"/>
</dbReference>
<dbReference type="SUPFAM" id="SSF48334">
    <property type="entry name" value="DNA repair protein MutS, domain III"/>
    <property type="match status" value="1"/>
</dbReference>
<evidence type="ECO:0000256" key="4">
    <source>
        <dbReference type="ARBA" id="ARBA00022454"/>
    </source>
</evidence>
<dbReference type="OrthoDB" id="29596at2759"/>
<evidence type="ECO:0000313" key="15">
    <source>
        <dbReference type="Proteomes" id="UP000001294"/>
    </source>
</evidence>
<dbReference type="PROSITE" id="PS00486">
    <property type="entry name" value="DNA_MISMATCH_REPAIR_2"/>
    <property type="match status" value="1"/>
</dbReference>
<dbReference type="CDD" id="cd03281">
    <property type="entry name" value="ABC_MSH5_euk"/>
    <property type="match status" value="1"/>
</dbReference>
<dbReference type="VEuPathDB" id="FungiDB:PMAA_042910"/>
<protein>
    <recommendedName>
        <fullName evidence="10">DNA mismatch repair protein MSH5</fullName>
    </recommendedName>
    <alternativeName>
        <fullName evidence="11">MutS protein homolog 5</fullName>
    </alternativeName>
</protein>
<keyword evidence="6" id="KW-0067">ATP-binding</keyword>
<organism evidence="14 15">
    <name type="scientific">Talaromyces marneffei (strain ATCC 18224 / CBS 334.59 / QM 7333)</name>
    <name type="common">Penicillium marneffei</name>
    <dbReference type="NCBI Taxonomy" id="441960"/>
    <lineage>
        <taxon>Eukaryota</taxon>
        <taxon>Fungi</taxon>
        <taxon>Dikarya</taxon>
        <taxon>Ascomycota</taxon>
        <taxon>Pezizomycotina</taxon>
        <taxon>Eurotiomycetes</taxon>
        <taxon>Eurotiomycetidae</taxon>
        <taxon>Eurotiales</taxon>
        <taxon>Trichocomaceae</taxon>
        <taxon>Talaromyces</taxon>
        <taxon>Talaromyces sect. Talaromyces</taxon>
    </lineage>
</organism>
<dbReference type="GO" id="GO:0005524">
    <property type="term" value="F:ATP binding"/>
    <property type="evidence" value="ECO:0007669"/>
    <property type="project" value="UniProtKB-KW"/>
</dbReference>
<evidence type="ECO:0000256" key="2">
    <source>
        <dbReference type="ARBA" id="ARBA00004286"/>
    </source>
</evidence>
<dbReference type="GO" id="GO:0030983">
    <property type="term" value="F:mismatched DNA binding"/>
    <property type="evidence" value="ECO:0007669"/>
    <property type="project" value="InterPro"/>
</dbReference>
<sequence length="930" mass="103340">MALSKRKRDPGPRNSLRASSAQRRFATDPVNPLRLRPLSPDTFITSGLEHVQSSRQHGLHPAVDEDENLVDDLGEVVMGIDIKEEGTVGCCFYIAREERLSILSDVQFGGKDFIDTLKVEINPTTILTSTRAEEATMNDIRQFALDNALRLPYRIDVRPIQEYSVDGAKAKLAELEIFQQEEDLAQFLVPGDGLTQQAEEVIAENAGFSFEKGKLLRLGGIVDIENSVSLGCTGAVLAYVQRRSTEHNSLENSIATYAVRSVETFFLKGTMHVNLNTLSSLQIMQTESHPNSFNQGPRKTSSRAKEDLSLYGLFHQHLLTPQGKSRLRQYFLRPSVDLDVISKRHKILDLLLLPANKSTLQKMCSCLKKVKNMCPVMTTLHKGLSSAFGGFKGTIWGSLLNFATHTLDLQEAVREMGCQDMVSFRERMLETLDVGSLHAVGRLIYQTIDIEDSQEQQRTVIKQGVDRDLDLLKTRYNGLDGLLKQVAIDVASTIPANLQIEVNVIYFPQLGFNIAIPFDTTGRAAYTGSGGTWEQVFTTENRAYFKDERMRELDEKLGDIYSLVCEREIEIAHEIAQNVLKYEKVLSACSELCGELDCYLAMAKTAEAYKFARPQMSTENVIRVEGGRHPLQELMVASYIPNDVNLQGGCGTQQPGTAIHFADRQYSNTPSMLLLTGPNFSGKSVYMKQVALIVYLAHIGSYVPALNAEIGITDKILTRISTPETVSKIQSTFTLDLQQISLLLKFSTRRSLIIIDEFGKGTDLNDGAGLACGIFEYLLSLGGERPKVLAATHFHEIFENRFLPERPSLGFGHMEVRVDEEIANAKEEVAYLYNFKPGRSNQSFGTLCAAMNGVGEAIVARASELVSLSARGQDLVTACARMSKQEEAILETAESIARRFLSMDLSTNMRRDIKQHLADLVANRAVVTSD</sequence>
<keyword evidence="4" id="KW-0158">Chromosome</keyword>
<name>B6QR48_TALMQ</name>
<dbReference type="InterPro" id="IPR045076">
    <property type="entry name" value="MutS"/>
</dbReference>
<dbReference type="STRING" id="441960.B6QR48"/>
<dbReference type="Gene3D" id="3.40.50.300">
    <property type="entry name" value="P-loop containing nucleotide triphosphate hydrolases"/>
    <property type="match status" value="1"/>
</dbReference>
<dbReference type="SUPFAM" id="SSF52540">
    <property type="entry name" value="P-loop containing nucleoside triphosphate hydrolases"/>
    <property type="match status" value="1"/>
</dbReference>
<keyword evidence="5" id="KW-0547">Nucleotide-binding</keyword>
<dbReference type="InterPro" id="IPR027417">
    <property type="entry name" value="P-loop_NTPase"/>
</dbReference>
<evidence type="ECO:0000256" key="8">
    <source>
        <dbReference type="ARBA" id="ARBA00023242"/>
    </source>
</evidence>
<accession>B6QR48</accession>
<evidence type="ECO:0000256" key="11">
    <source>
        <dbReference type="ARBA" id="ARBA00077470"/>
    </source>
</evidence>
<dbReference type="InterPro" id="IPR000432">
    <property type="entry name" value="DNA_mismatch_repair_MutS_C"/>
</dbReference>
<dbReference type="GO" id="GO:0006298">
    <property type="term" value="P:mismatch repair"/>
    <property type="evidence" value="ECO:0007669"/>
    <property type="project" value="InterPro"/>
</dbReference>
<evidence type="ECO:0000256" key="10">
    <source>
        <dbReference type="ARBA" id="ARBA00073549"/>
    </source>
</evidence>
<evidence type="ECO:0000259" key="13">
    <source>
        <dbReference type="PROSITE" id="PS00486"/>
    </source>
</evidence>
<dbReference type="Pfam" id="PF00488">
    <property type="entry name" value="MutS_V"/>
    <property type="match status" value="1"/>
</dbReference>
<dbReference type="PANTHER" id="PTHR11361:SF20">
    <property type="entry name" value="MUTS PROTEIN HOMOLOG 5"/>
    <property type="match status" value="1"/>
</dbReference>
<evidence type="ECO:0000256" key="1">
    <source>
        <dbReference type="ARBA" id="ARBA00004123"/>
    </source>
</evidence>
<dbReference type="Proteomes" id="UP000001294">
    <property type="component" value="Unassembled WGS sequence"/>
</dbReference>
<dbReference type="HOGENOM" id="CLU_002472_8_0_1"/>
<dbReference type="GO" id="GO:0005694">
    <property type="term" value="C:chromosome"/>
    <property type="evidence" value="ECO:0007669"/>
    <property type="project" value="UniProtKB-SubCell"/>
</dbReference>
<dbReference type="FunFam" id="3.40.50.300:FF:001067">
    <property type="entry name" value="DNA mismatch repair protein MSH5"/>
    <property type="match status" value="1"/>
</dbReference>
<dbReference type="GO" id="GO:0051026">
    <property type="term" value="P:chiasma assembly"/>
    <property type="evidence" value="ECO:0007669"/>
    <property type="project" value="TreeGrafter"/>
</dbReference>
<gene>
    <name evidence="14" type="ORF">PMAA_042910</name>
</gene>
<dbReference type="Pfam" id="PF05192">
    <property type="entry name" value="MutS_III"/>
    <property type="match status" value="1"/>
</dbReference>
<feature type="domain" description="DNA mismatch repair proteins mutS family" evidence="13">
    <location>
        <begin position="751"/>
        <end position="767"/>
    </location>
</feature>
<evidence type="ECO:0000256" key="5">
    <source>
        <dbReference type="ARBA" id="ARBA00022741"/>
    </source>
</evidence>
<dbReference type="SMART" id="SM00534">
    <property type="entry name" value="MUTSac"/>
    <property type="match status" value="1"/>
</dbReference>
<dbReference type="EMBL" id="DS995904">
    <property type="protein sequence ID" value="EEA20453.1"/>
    <property type="molecule type" value="Genomic_DNA"/>
</dbReference>
<dbReference type="GO" id="GO:0140664">
    <property type="term" value="F:ATP-dependent DNA damage sensor activity"/>
    <property type="evidence" value="ECO:0007669"/>
    <property type="project" value="InterPro"/>
</dbReference>
<dbReference type="AlphaFoldDB" id="B6QR48"/>
<keyword evidence="15" id="KW-1185">Reference proteome</keyword>
<comment type="subcellular location">
    <subcellularLocation>
        <location evidence="2">Chromosome</location>
    </subcellularLocation>
    <subcellularLocation>
        <location evidence="1">Nucleus</location>
    </subcellularLocation>
</comment>
<evidence type="ECO:0000256" key="3">
    <source>
        <dbReference type="ARBA" id="ARBA00006271"/>
    </source>
</evidence>
<dbReference type="PhylomeDB" id="B6QR48"/>
<proteinExistence type="inferred from homology"/>
<dbReference type="InterPro" id="IPR036187">
    <property type="entry name" value="DNA_mismatch_repair_MutS_sf"/>
</dbReference>